<dbReference type="InterPro" id="IPR002125">
    <property type="entry name" value="CMP_dCMP_dom"/>
</dbReference>
<evidence type="ECO:0000313" key="3">
    <source>
        <dbReference type="Proteomes" id="UP000001505"/>
    </source>
</evidence>
<evidence type="ECO:0000313" key="2">
    <source>
        <dbReference type="EMBL" id="ADI38255.1"/>
    </source>
</evidence>
<dbReference type="SUPFAM" id="SSF53927">
    <property type="entry name" value="Cytidine deaminase-like"/>
    <property type="match status" value="1"/>
</dbReference>
<keyword evidence="2" id="KW-0378">Hydrolase</keyword>
<dbReference type="Gene3D" id="3.40.140.10">
    <property type="entry name" value="Cytidine Deaminase, domain 2"/>
    <property type="match status" value="1"/>
</dbReference>
<dbReference type="CDD" id="cd01285">
    <property type="entry name" value="nucleoside_deaminase"/>
    <property type="match status" value="1"/>
</dbReference>
<feature type="domain" description="CMP/dCMP-type deaminase" evidence="1">
    <location>
        <begin position="13"/>
        <end position="122"/>
    </location>
</feature>
<dbReference type="KEGG" id="wch:wcw_0893"/>
<dbReference type="PROSITE" id="PS51747">
    <property type="entry name" value="CYT_DCMP_DEAMINASES_2"/>
    <property type="match status" value="1"/>
</dbReference>
<dbReference type="Proteomes" id="UP000001505">
    <property type="component" value="Chromosome"/>
</dbReference>
<evidence type="ECO:0000259" key="1">
    <source>
        <dbReference type="PROSITE" id="PS51747"/>
    </source>
</evidence>
<dbReference type="AlphaFoldDB" id="D6YVU4"/>
<dbReference type="EC" id="3.5.4.12" evidence="2"/>
<dbReference type="HOGENOM" id="CLU_025810_5_1_0"/>
<sequence length="165" mass="18443">MNNITDSECIYLERCLTLAEISLKSGDEPFASLLVNEKGEIIAEARNRINEHNVLAHPEIELAQWAANHLTRNKRKLTTMYTTGEHCPMCAAAHGLVGLGKIVYISSSAQLASWLKELNIHEPPINFIPIQEILPHTQVIGPIAALTDRVKNMHVRHYAINCRST</sequence>
<dbReference type="GO" id="GO:0046872">
    <property type="term" value="F:metal ion binding"/>
    <property type="evidence" value="ECO:0007669"/>
    <property type="project" value="UniProtKB-KW"/>
</dbReference>
<reference evidence="2 3" key="1">
    <citation type="journal article" date="2010" name="PLoS ONE">
        <title>The Waddlia genome: a window into chlamydial biology.</title>
        <authorList>
            <person name="Bertelli C."/>
            <person name="Collyn F."/>
            <person name="Croxatto A."/>
            <person name="Ruckert C."/>
            <person name="Polkinghorne A."/>
            <person name="Kebbi-Beghdadi C."/>
            <person name="Goesmann A."/>
            <person name="Vaughan L."/>
            <person name="Greub G."/>
        </authorList>
    </citation>
    <scope>NUCLEOTIDE SEQUENCE [LARGE SCALE GENOMIC DNA]</scope>
    <source>
        <strain evidence="3">ATCC VR-1470 / WSU 86-1044</strain>
    </source>
</reference>
<protein>
    <submittedName>
        <fullName evidence="2">Putative CMP/dCMP deaminase</fullName>
        <ecNumber evidence="2">3.5.4.12</ecNumber>
    </submittedName>
</protein>
<gene>
    <name evidence="2" type="ordered locus">wcw_0893</name>
</gene>
<dbReference type="STRING" id="716544.wcw_0893"/>
<accession>D6YVU4</accession>
<organism evidence="2 3">
    <name type="scientific">Waddlia chondrophila (strain ATCC VR-1470 / WSU 86-1044)</name>
    <dbReference type="NCBI Taxonomy" id="716544"/>
    <lineage>
        <taxon>Bacteria</taxon>
        <taxon>Pseudomonadati</taxon>
        <taxon>Chlamydiota</taxon>
        <taxon>Chlamydiia</taxon>
        <taxon>Parachlamydiales</taxon>
        <taxon>Waddliaceae</taxon>
        <taxon>Waddlia</taxon>
    </lineage>
</organism>
<dbReference type="EMBL" id="CP001928">
    <property type="protein sequence ID" value="ADI38255.1"/>
    <property type="molecule type" value="Genomic_DNA"/>
</dbReference>
<dbReference type="eggNOG" id="COG0590">
    <property type="taxonomic scope" value="Bacteria"/>
</dbReference>
<name>D6YVU4_WADCW</name>
<dbReference type="GO" id="GO:0002100">
    <property type="term" value="P:tRNA wobble adenosine to inosine editing"/>
    <property type="evidence" value="ECO:0007669"/>
    <property type="project" value="InterPro"/>
</dbReference>
<dbReference type="OrthoDB" id="9802676at2"/>
<dbReference type="GO" id="GO:0052717">
    <property type="term" value="F:tRNA-specific adenosine-34 deaminase activity"/>
    <property type="evidence" value="ECO:0007669"/>
    <property type="project" value="UniProtKB-EC"/>
</dbReference>
<dbReference type="PANTHER" id="PTHR11079">
    <property type="entry name" value="CYTOSINE DEAMINASE FAMILY MEMBER"/>
    <property type="match status" value="1"/>
</dbReference>
<dbReference type="InterPro" id="IPR016193">
    <property type="entry name" value="Cytidine_deaminase-like"/>
</dbReference>
<dbReference type="InterPro" id="IPR058535">
    <property type="entry name" value="MafB19-deam"/>
</dbReference>
<dbReference type="PANTHER" id="PTHR11079:SF179">
    <property type="entry name" value="TRNA(ADENINE(34)) DEAMINASE, CHLOROPLASTIC"/>
    <property type="match status" value="1"/>
</dbReference>
<keyword evidence="3" id="KW-1185">Reference proteome</keyword>
<proteinExistence type="predicted"/>
<dbReference type="RefSeq" id="WP_013181969.1">
    <property type="nucleotide sequence ID" value="NC_014225.1"/>
</dbReference>
<dbReference type="Pfam" id="PF14437">
    <property type="entry name" value="MafB19-deam"/>
    <property type="match status" value="1"/>
</dbReference>